<dbReference type="SUPFAM" id="SSF54373">
    <property type="entry name" value="FAD-linked reductases, C-terminal domain"/>
    <property type="match status" value="1"/>
</dbReference>
<proteinExistence type="predicted"/>
<dbReference type="EMBL" id="AP017424">
    <property type="protein sequence ID" value="BAU86105.1"/>
    <property type="molecule type" value="Genomic_DNA"/>
</dbReference>
<reference evidence="3 4" key="1">
    <citation type="journal article" date="2016" name="Genome Announc.">
        <title>Complete Genome Sequence of Thiostrepton-Producing Streptomyces laurentii ATCC 31255.</title>
        <authorList>
            <person name="Doi K."/>
            <person name="Fujino Y."/>
            <person name="Nagayoshi Y."/>
            <person name="Ohshima T."/>
            <person name="Ogata S."/>
        </authorList>
    </citation>
    <scope>NUCLEOTIDE SEQUENCE [LARGE SCALE GENOMIC DNA]</scope>
    <source>
        <strain evidence="3 4">ATCC 31255</strain>
    </source>
</reference>
<dbReference type="Gene3D" id="3.50.50.60">
    <property type="entry name" value="FAD/NAD(P)-binding domain"/>
    <property type="match status" value="1"/>
</dbReference>
<evidence type="ECO:0000259" key="2">
    <source>
        <dbReference type="Pfam" id="PF01593"/>
    </source>
</evidence>
<keyword evidence="4" id="KW-1185">Reference proteome</keyword>
<dbReference type="InterPro" id="IPR002937">
    <property type="entry name" value="Amino_oxidase"/>
</dbReference>
<dbReference type="Proteomes" id="UP000217676">
    <property type="component" value="Chromosome"/>
</dbReference>
<dbReference type="AlphaFoldDB" id="A0A160P589"/>
<evidence type="ECO:0000313" key="4">
    <source>
        <dbReference type="Proteomes" id="UP000217676"/>
    </source>
</evidence>
<feature type="domain" description="Amine oxidase" evidence="2">
    <location>
        <begin position="14"/>
        <end position="434"/>
    </location>
</feature>
<feature type="region of interest" description="Disordered" evidence="1">
    <location>
        <begin position="444"/>
        <end position="486"/>
    </location>
</feature>
<dbReference type="KEGG" id="slau:SLA_5224"/>
<name>A0A160P589_STRLU</name>
<dbReference type="PRINTS" id="PR00419">
    <property type="entry name" value="ADXRDTASE"/>
</dbReference>
<accession>A0A160P589</accession>
<dbReference type="InterPro" id="IPR036188">
    <property type="entry name" value="FAD/NAD-bd_sf"/>
</dbReference>
<dbReference type="InterPro" id="IPR050464">
    <property type="entry name" value="Zeta_carotene_desat/Oxidored"/>
</dbReference>
<organism evidence="3 4">
    <name type="scientific">Streptomyces laurentii</name>
    <dbReference type="NCBI Taxonomy" id="39478"/>
    <lineage>
        <taxon>Bacteria</taxon>
        <taxon>Bacillati</taxon>
        <taxon>Actinomycetota</taxon>
        <taxon>Actinomycetes</taxon>
        <taxon>Kitasatosporales</taxon>
        <taxon>Streptomycetaceae</taxon>
        <taxon>Streptomyces</taxon>
    </lineage>
</organism>
<gene>
    <name evidence="3" type="ORF">SLA_5224</name>
</gene>
<evidence type="ECO:0000313" key="3">
    <source>
        <dbReference type="EMBL" id="BAU86105.1"/>
    </source>
</evidence>
<dbReference type="PANTHER" id="PTHR42923">
    <property type="entry name" value="PROTOPORPHYRINOGEN OXIDASE"/>
    <property type="match status" value="1"/>
</dbReference>
<dbReference type="Gene3D" id="1.10.3110.10">
    <property type="entry name" value="protoporphyrinogen ix oxidase, domain 3"/>
    <property type="match status" value="1"/>
</dbReference>
<dbReference type="Gene3D" id="3.90.660.20">
    <property type="entry name" value="Protoporphyrinogen oxidase, mitochondrial, domain 2"/>
    <property type="match status" value="1"/>
</dbReference>
<protein>
    <submittedName>
        <fullName evidence="3">FAD dependent oxidoreductase</fullName>
    </submittedName>
</protein>
<dbReference type="Pfam" id="PF01593">
    <property type="entry name" value="Amino_oxidase"/>
    <property type="match status" value="1"/>
</dbReference>
<dbReference type="GO" id="GO:0016491">
    <property type="term" value="F:oxidoreductase activity"/>
    <property type="evidence" value="ECO:0007669"/>
    <property type="project" value="InterPro"/>
</dbReference>
<dbReference type="SUPFAM" id="SSF51905">
    <property type="entry name" value="FAD/NAD(P)-binding domain"/>
    <property type="match status" value="1"/>
</dbReference>
<sequence>MSCDLDVAVVGAGLAGLAAAQELRRGGREVTVFEAADAPGGRMRTLREDGYVVDTGAEQISARGYRATWQLLRRAGLAPYDVHGIGRPLGVWRAGRPRNGAGEPVAVLTGAGLAPAARPSLARFLAWTGRHRAALDHDHPEDTPLGSATVRDLADRYHPDLYEHLLHPLSAAFFGWDPERSAAAPLAALLLAVGPVSAWRTYRGGMDLLTRRLADGLDVRYDAAVQHVADDGPHATLTVDGRPLTARAVLLAVPAPVAARLQPHPADDAAGYLHASTFRPMLKVSCALDRPLAPRGGGYLLLTPGCEGEDVLACVVADHVKCPDRAPAGRGLVSLLAAPGRIPELAAADDESVVRRTTTAAERYVPGLRGALVSARVHRWPHGMPELTPRALALRAAFLRRPARSVEYAGDWLAARPSSEGAARSGALAASRVLAHLAATARGGAGTATAARTGSANTARTAATGPDPAAAGPAATASVTAQEARA</sequence>
<evidence type="ECO:0000256" key="1">
    <source>
        <dbReference type="SAM" id="MobiDB-lite"/>
    </source>
</evidence>